<feature type="region of interest" description="Disordered" evidence="1">
    <location>
        <begin position="1"/>
        <end position="22"/>
    </location>
</feature>
<sequence>MPHHTKRHGKRMNSRRHRRGRRMMKGGFLQALNPSTYVSSPNASDAATYEPSVVGTFPQQMQASDSSAYAHSNALDYAKINPAIMQAAQSGASAMQSSSQNGGGRRQKQYQFQQQQQQYQRQYQNQQQNQRGGVWNQMIGDAVAPLVLLGLQQYYGPRSKSRMHKKSYKGKMTKKYRK</sequence>
<organism evidence="2">
    <name type="scientific">viral metagenome</name>
    <dbReference type="NCBI Taxonomy" id="1070528"/>
    <lineage>
        <taxon>unclassified sequences</taxon>
        <taxon>metagenomes</taxon>
        <taxon>organismal metagenomes</taxon>
    </lineage>
</organism>
<evidence type="ECO:0000313" key="2">
    <source>
        <dbReference type="EMBL" id="QHT27484.1"/>
    </source>
</evidence>
<proteinExistence type="predicted"/>
<feature type="region of interest" description="Disordered" evidence="1">
    <location>
        <begin position="91"/>
        <end position="125"/>
    </location>
</feature>
<feature type="compositionally biased region" description="Low complexity" evidence="1">
    <location>
        <begin position="91"/>
        <end position="100"/>
    </location>
</feature>
<protein>
    <submittedName>
        <fullName evidence="2">Uncharacterized protein</fullName>
    </submittedName>
</protein>
<accession>A0A6C0EED4</accession>
<feature type="compositionally biased region" description="Low complexity" evidence="1">
    <location>
        <begin position="109"/>
        <end position="125"/>
    </location>
</feature>
<name>A0A6C0EED4_9ZZZZ</name>
<evidence type="ECO:0000256" key="1">
    <source>
        <dbReference type="SAM" id="MobiDB-lite"/>
    </source>
</evidence>
<reference evidence="2" key="1">
    <citation type="journal article" date="2020" name="Nature">
        <title>Giant virus diversity and host interactions through global metagenomics.</title>
        <authorList>
            <person name="Schulz F."/>
            <person name="Roux S."/>
            <person name="Paez-Espino D."/>
            <person name="Jungbluth S."/>
            <person name="Walsh D.A."/>
            <person name="Denef V.J."/>
            <person name="McMahon K.D."/>
            <person name="Konstantinidis K.T."/>
            <person name="Eloe-Fadrosh E.A."/>
            <person name="Kyrpides N.C."/>
            <person name="Woyke T."/>
        </authorList>
    </citation>
    <scope>NUCLEOTIDE SEQUENCE</scope>
    <source>
        <strain evidence="2">GVMAG-M-3300023179-33</strain>
    </source>
</reference>
<dbReference type="AlphaFoldDB" id="A0A6C0EED4"/>
<dbReference type="EMBL" id="MN739823">
    <property type="protein sequence ID" value="QHT27484.1"/>
    <property type="molecule type" value="Genomic_DNA"/>
</dbReference>
<feature type="region of interest" description="Disordered" evidence="1">
    <location>
        <begin position="159"/>
        <end position="178"/>
    </location>
</feature>